<keyword evidence="3" id="KW-0762">Sugar transport</keyword>
<protein>
    <recommendedName>
        <fullName evidence="7">PTS EIIA type-1 domain-containing protein</fullName>
    </recommendedName>
</protein>
<keyword evidence="4" id="KW-0808">Transferase</keyword>
<keyword evidence="6" id="KW-0418">Kinase</keyword>
<accession>A0A430AR40</accession>
<dbReference type="SUPFAM" id="SSF51261">
    <property type="entry name" value="Duplicated hybrid motif"/>
    <property type="match status" value="1"/>
</dbReference>
<sequence>MRLKEMFDLFKKSKVAVIKTPLYSLADGEVIRIEQVNDSMFSEKMLGDGFSVKPITNDVFSPGTGVVTNIFPTKHAIGIRLENKIEILVHMGIDTVELQGNPYHINVKVGDKVTKDTLLGTMNIQEIIDAGKETDLIVVFPELKVDDSFTLNLTGNQKHGTKIGSVTLV</sequence>
<evidence type="ECO:0000313" key="9">
    <source>
        <dbReference type="Proteomes" id="UP000287605"/>
    </source>
</evidence>
<evidence type="ECO:0000259" key="7">
    <source>
        <dbReference type="PROSITE" id="PS51093"/>
    </source>
</evidence>
<dbReference type="PROSITE" id="PS51093">
    <property type="entry name" value="PTS_EIIA_TYPE_1"/>
    <property type="match status" value="1"/>
</dbReference>
<dbReference type="EMBL" id="NGKA01000014">
    <property type="protein sequence ID" value="RSU10505.1"/>
    <property type="molecule type" value="Genomic_DNA"/>
</dbReference>
<name>A0A430AR40_9ENTE</name>
<evidence type="ECO:0000256" key="4">
    <source>
        <dbReference type="ARBA" id="ARBA00022679"/>
    </source>
</evidence>
<feature type="domain" description="PTS EIIA type-1" evidence="7">
    <location>
        <begin position="38"/>
        <end position="142"/>
    </location>
</feature>
<dbReference type="GO" id="GO:0005737">
    <property type="term" value="C:cytoplasm"/>
    <property type="evidence" value="ECO:0007669"/>
    <property type="project" value="UniProtKB-SubCell"/>
</dbReference>
<dbReference type="InterPro" id="IPR001127">
    <property type="entry name" value="PTS_EIIA_1_perm"/>
</dbReference>
<evidence type="ECO:0000256" key="3">
    <source>
        <dbReference type="ARBA" id="ARBA00022597"/>
    </source>
</evidence>
<reference evidence="8 9" key="1">
    <citation type="submission" date="2017-05" db="EMBL/GenBank/DDBJ databases">
        <title>Vagococcus spp. assemblies.</title>
        <authorList>
            <person name="Gulvik C.A."/>
        </authorList>
    </citation>
    <scope>NUCLEOTIDE SEQUENCE [LARGE SCALE GENOMIC DNA]</scope>
    <source>
        <strain evidence="8 9">CCUG 51432</strain>
    </source>
</reference>
<dbReference type="GO" id="GO:0009401">
    <property type="term" value="P:phosphoenolpyruvate-dependent sugar phosphotransferase system"/>
    <property type="evidence" value="ECO:0007669"/>
    <property type="project" value="UniProtKB-KW"/>
</dbReference>
<proteinExistence type="predicted"/>
<evidence type="ECO:0000256" key="6">
    <source>
        <dbReference type="ARBA" id="ARBA00022777"/>
    </source>
</evidence>
<dbReference type="AlphaFoldDB" id="A0A430AR40"/>
<keyword evidence="5" id="KW-0598">Phosphotransferase system</keyword>
<dbReference type="InterPro" id="IPR011055">
    <property type="entry name" value="Dup_hybrid_motif"/>
</dbReference>
<organism evidence="8 9">
    <name type="scientific">Vagococcus elongatus</name>
    <dbReference type="NCBI Taxonomy" id="180344"/>
    <lineage>
        <taxon>Bacteria</taxon>
        <taxon>Bacillati</taxon>
        <taxon>Bacillota</taxon>
        <taxon>Bacilli</taxon>
        <taxon>Lactobacillales</taxon>
        <taxon>Enterococcaceae</taxon>
        <taxon>Vagococcus</taxon>
    </lineage>
</organism>
<evidence type="ECO:0000256" key="5">
    <source>
        <dbReference type="ARBA" id="ARBA00022683"/>
    </source>
</evidence>
<evidence type="ECO:0000313" key="8">
    <source>
        <dbReference type="EMBL" id="RSU10505.1"/>
    </source>
</evidence>
<dbReference type="Proteomes" id="UP000287605">
    <property type="component" value="Unassembled WGS sequence"/>
</dbReference>
<dbReference type="Gene3D" id="2.70.70.10">
    <property type="entry name" value="Glucose Permease (Domain IIA)"/>
    <property type="match status" value="1"/>
</dbReference>
<dbReference type="OrthoDB" id="9769191at2"/>
<dbReference type="PANTHER" id="PTHR45008:SF1">
    <property type="entry name" value="PTS SYSTEM GLUCOSE-SPECIFIC EIIA COMPONENT"/>
    <property type="match status" value="1"/>
</dbReference>
<comment type="subcellular location">
    <subcellularLocation>
        <location evidence="1">Cytoplasm</location>
    </subcellularLocation>
</comment>
<keyword evidence="2" id="KW-0813">Transport</keyword>
<comment type="caution">
    <text evidence="8">The sequence shown here is derived from an EMBL/GenBank/DDBJ whole genome shotgun (WGS) entry which is preliminary data.</text>
</comment>
<gene>
    <name evidence="8" type="ORF">CBF29_09430</name>
</gene>
<dbReference type="PANTHER" id="PTHR45008">
    <property type="entry name" value="PTS SYSTEM GLUCOSE-SPECIFIC EIIA COMPONENT"/>
    <property type="match status" value="1"/>
</dbReference>
<keyword evidence="9" id="KW-1185">Reference proteome</keyword>
<evidence type="ECO:0000256" key="2">
    <source>
        <dbReference type="ARBA" id="ARBA00022448"/>
    </source>
</evidence>
<dbReference type="Pfam" id="PF00358">
    <property type="entry name" value="PTS_EIIA_1"/>
    <property type="match status" value="1"/>
</dbReference>
<evidence type="ECO:0000256" key="1">
    <source>
        <dbReference type="ARBA" id="ARBA00004496"/>
    </source>
</evidence>
<dbReference type="GO" id="GO:0016301">
    <property type="term" value="F:kinase activity"/>
    <property type="evidence" value="ECO:0007669"/>
    <property type="project" value="UniProtKB-KW"/>
</dbReference>
<dbReference type="NCBIfam" id="TIGR00830">
    <property type="entry name" value="PTBA"/>
    <property type="match status" value="1"/>
</dbReference>
<dbReference type="InterPro" id="IPR050890">
    <property type="entry name" value="PTS_EIIA_component"/>
</dbReference>